<name>A0AAD1T827_PELCU</name>
<dbReference type="AlphaFoldDB" id="A0AAD1T827"/>
<organism evidence="2 3">
    <name type="scientific">Pelobates cultripes</name>
    <name type="common">Western spadefoot toad</name>
    <dbReference type="NCBI Taxonomy" id="61616"/>
    <lineage>
        <taxon>Eukaryota</taxon>
        <taxon>Metazoa</taxon>
        <taxon>Chordata</taxon>
        <taxon>Craniata</taxon>
        <taxon>Vertebrata</taxon>
        <taxon>Euteleostomi</taxon>
        <taxon>Amphibia</taxon>
        <taxon>Batrachia</taxon>
        <taxon>Anura</taxon>
        <taxon>Pelobatoidea</taxon>
        <taxon>Pelobatidae</taxon>
        <taxon>Pelobates</taxon>
    </lineage>
</organism>
<feature type="region of interest" description="Disordered" evidence="1">
    <location>
        <begin position="35"/>
        <end position="133"/>
    </location>
</feature>
<reference evidence="2" key="1">
    <citation type="submission" date="2022-03" db="EMBL/GenBank/DDBJ databases">
        <authorList>
            <person name="Alioto T."/>
            <person name="Alioto T."/>
            <person name="Gomez Garrido J."/>
        </authorList>
    </citation>
    <scope>NUCLEOTIDE SEQUENCE</scope>
</reference>
<protein>
    <submittedName>
        <fullName evidence="2">Uncharacterized protein</fullName>
    </submittedName>
</protein>
<gene>
    <name evidence="2" type="ORF">PECUL_23A054223</name>
</gene>
<feature type="compositionally biased region" description="Polar residues" evidence="1">
    <location>
        <begin position="53"/>
        <end position="62"/>
    </location>
</feature>
<dbReference type="EMBL" id="OW240922">
    <property type="protein sequence ID" value="CAH2321272.1"/>
    <property type="molecule type" value="Genomic_DNA"/>
</dbReference>
<evidence type="ECO:0000313" key="2">
    <source>
        <dbReference type="EMBL" id="CAH2321272.1"/>
    </source>
</evidence>
<proteinExistence type="predicted"/>
<accession>A0AAD1T827</accession>
<keyword evidence="3" id="KW-1185">Reference proteome</keyword>
<evidence type="ECO:0000256" key="1">
    <source>
        <dbReference type="SAM" id="MobiDB-lite"/>
    </source>
</evidence>
<sequence>MADTMPASVTQGTLEPLEVRIDRLLAEFCAKRESKLNLPANRPRIADLPPDTTPSSRHSPSLNRRKAQIRPQVLPSAYRPIQKSTKHTLKPDRTARWSSNRVRKVPGRPQDHDKVEQGQERAAGGRSISRLYR</sequence>
<feature type="compositionally biased region" description="Basic and acidic residues" evidence="1">
    <location>
        <begin position="109"/>
        <end position="119"/>
    </location>
</feature>
<evidence type="ECO:0000313" key="3">
    <source>
        <dbReference type="Proteomes" id="UP001295444"/>
    </source>
</evidence>
<dbReference type="Proteomes" id="UP001295444">
    <property type="component" value="Chromosome 11"/>
</dbReference>